<dbReference type="eggNOG" id="COG1733">
    <property type="taxonomic scope" value="Bacteria"/>
</dbReference>
<evidence type="ECO:0000256" key="3">
    <source>
        <dbReference type="ARBA" id="ARBA00023163"/>
    </source>
</evidence>
<dbReference type="RefSeq" id="WP_015651144.1">
    <property type="nucleotide sequence ID" value="NC_020506.1"/>
</dbReference>
<evidence type="ECO:0000256" key="2">
    <source>
        <dbReference type="ARBA" id="ARBA00023125"/>
    </source>
</evidence>
<dbReference type="PATRIC" id="fig|1121353.3.peg.1294"/>
<dbReference type="SUPFAM" id="SSF46785">
    <property type="entry name" value="Winged helix' DNA-binding domain"/>
    <property type="match status" value="1"/>
</dbReference>
<reference evidence="5 6" key="1">
    <citation type="submission" date="2013-02" db="EMBL/GenBank/DDBJ databases">
        <title>The complete genome sequence of Corynebacterium callunae DSM 20147.</title>
        <authorList>
            <person name="Ruckert C."/>
            <person name="Albersmeier A."/>
            <person name="Kalinowski J."/>
        </authorList>
    </citation>
    <scope>NUCLEOTIDE SEQUENCE [LARGE SCALE GENOMIC DNA]</scope>
    <source>
        <strain evidence="5 6">DSM 20147</strain>
    </source>
</reference>
<dbReference type="EMBL" id="CP004354">
    <property type="protein sequence ID" value="AGG66713.1"/>
    <property type="molecule type" value="Genomic_DNA"/>
</dbReference>
<proteinExistence type="predicted"/>
<organism evidence="5 6">
    <name type="scientific">Corynebacterium callunae DSM 20147</name>
    <dbReference type="NCBI Taxonomy" id="1121353"/>
    <lineage>
        <taxon>Bacteria</taxon>
        <taxon>Bacillati</taxon>
        <taxon>Actinomycetota</taxon>
        <taxon>Actinomycetes</taxon>
        <taxon>Mycobacteriales</taxon>
        <taxon>Corynebacteriaceae</taxon>
        <taxon>Corynebacterium</taxon>
    </lineage>
</organism>
<dbReference type="Pfam" id="PF01638">
    <property type="entry name" value="HxlR"/>
    <property type="match status" value="1"/>
</dbReference>
<keyword evidence="3" id="KW-0804">Transcription</keyword>
<dbReference type="HOGENOM" id="CLU_111585_2_0_11"/>
<keyword evidence="1" id="KW-0805">Transcription regulation</keyword>
<dbReference type="PANTHER" id="PTHR33204">
    <property type="entry name" value="TRANSCRIPTIONAL REGULATOR, MARR FAMILY"/>
    <property type="match status" value="1"/>
</dbReference>
<dbReference type="InterPro" id="IPR036390">
    <property type="entry name" value="WH_DNA-bd_sf"/>
</dbReference>
<dbReference type="InterPro" id="IPR036388">
    <property type="entry name" value="WH-like_DNA-bd_sf"/>
</dbReference>
<dbReference type="GO" id="GO:0003677">
    <property type="term" value="F:DNA binding"/>
    <property type="evidence" value="ECO:0007669"/>
    <property type="project" value="UniProtKB-KW"/>
</dbReference>
<dbReference type="Proteomes" id="UP000011760">
    <property type="component" value="Chromosome"/>
</dbReference>
<protein>
    <recommendedName>
        <fullName evidence="4">HTH hxlR-type domain-containing protein</fullName>
    </recommendedName>
</protein>
<feature type="domain" description="HTH hxlR-type" evidence="4">
    <location>
        <begin position="20"/>
        <end position="120"/>
    </location>
</feature>
<accession>M1UYQ0</accession>
<keyword evidence="6" id="KW-1185">Reference proteome</keyword>
<evidence type="ECO:0000256" key="1">
    <source>
        <dbReference type="ARBA" id="ARBA00023015"/>
    </source>
</evidence>
<dbReference type="STRING" id="1121353.H924_06345"/>
<dbReference type="PROSITE" id="PS51118">
    <property type="entry name" value="HTH_HXLR"/>
    <property type="match status" value="1"/>
</dbReference>
<dbReference type="AlphaFoldDB" id="M1UYQ0"/>
<dbReference type="InterPro" id="IPR002577">
    <property type="entry name" value="HTH_HxlR"/>
</dbReference>
<dbReference type="PANTHER" id="PTHR33204:SF37">
    <property type="entry name" value="HTH-TYPE TRANSCRIPTIONAL REGULATOR YODB"/>
    <property type="match status" value="1"/>
</dbReference>
<dbReference type="KEGG" id="ccn:H924_06345"/>
<evidence type="ECO:0000313" key="6">
    <source>
        <dbReference type="Proteomes" id="UP000011760"/>
    </source>
</evidence>
<dbReference type="Gene3D" id="1.10.10.10">
    <property type="entry name" value="Winged helix-like DNA-binding domain superfamily/Winged helix DNA-binding domain"/>
    <property type="match status" value="1"/>
</dbReference>
<keyword evidence="2" id="KW-0238">DNA-binding</keyword>
<name>M1UYQ0_9CORY</name>
<evidence type="ECO:0000259" key="4">
    <source>
        <dbReference type="PROSITE" id="PS51118"/>
    </source>
</evidence>
<dbReference type="OrthoDB" id="370168at2"/>
<evidence type="ECO:0000313" key="5">
    <source>
        <dbReference type="EMBL" id="AGG66713.1"/>
    </source>
</evidence>
<sequence>MTDQATDTQTPAPNVLSAACSSRVALQEVTGRWGGLTILALEQTESPLRFSEIRRQVEGVSDRMLSQTLSKLERDGMIERTVHSSIPPHVDYHLTPLGLKIAEPLRLLAGTVEAELAKVLEAQEEFDAKHQDD</sequence>
<gene>
    <name evidence="5" type="ORF">H924_06345</name>
</gene>